<sequence>MAADKYFELEIVCPDRVFFQGEASMIELNTTEGQVGIYKRHIPMTMILDPGLLIIKDDEGQRAAALHEGFIEILPDKISIMAEAAEWPNEIDLNRAEEAKVRAERRMQMHDSNINLTRAELALHRALARIDASRRG</sequence>
<comment type="caution">
    <text evidence="1">The sequence shown here is derived from an EMBL/GenBank/DDBJ whole genome shotgun (WGS) entry which is preliminary data.</text>
</comment>
<accession>A0AC61R192</accession>
<evidence type="ECO:0000313" key="2">
    <source>
        <dbReference type="Proteomes" id="UP000307720"/>
    </source>
</evidence>
<proteinExistence type="predicted"/>
<name>A0AC61R192_9FIRM</name>
<keyword evidence="2" id="KW-1185">Reference proteome</keyword>
<protein>
    <submittedName>
        <fullName evidence="1">ATP synthase F1 subunit epsilon</fullName>
    </submittedName>
</protein>
<evidence type="ECO:0000313" key="1">
    <source>
        <dbReference type="EMBL" id="TGX99392.1"/>
    </source>
</evidence>
<reference evidence="1" key="1">
    <citation type="submission" date="2019-04" db="EMBL/GenBank/DDBJ databases">
        <title>Microbes associate with the intestines of laboratory mice.</title>
        <authorList>
            <person name="Navarre W."/>
            <person name="Wong E."/>
            <person name="Huang K."/>
            <person name="Tropini C."/>
            <person name="Ng K."/>
            <person name="Yu B."/>
        </authorList>
    </citation>
    <scope>NUCLEOTIDE SEQUENCE</scope>
    <source>
        <strain evidence="1">NM72_1-8</strain>
    </source>
</reference>
<dbReference type="Proteomes" id="UP000307720">
    <property type="component" value="Unassembled WGS sequence"/>
</dbReference>
<organism evidence="1 2">
    <name type="scientific">Hominisplanchenecus murintestinalis</name>
    <dbReference type="NCBI Taxonomy" id="2941517"/>
    <lineage>
        <taxon>Bacteria</taxon>
        <taxon>Bacillati</taxon>
        <taxon>Bacillota</taxon>
        <taxon>Clostridia</taxon>
        <taxon>Lachnospirales</taxon>
        <taxon>Lachnospiraceae</taxon>
        <taxon>Hominisplanchenecus</taxon>
    </lineage>
</organism>
<dbReference type="EMBL" id="SRZB01000008">
    <property type="protein sequence ID" value="TGX99392.1"/>
    <property type="molecule type" value="Genomic_DNA"/>
</dbReference>
<gene>
    <name evidence="1" type="primary">atpC</name>
    <name evidence="1" type="ORF">E5357_05955</name>
</gene>